<feature type="non-terminal residue" evidence="2">
    <location>
        <position position="1"/>
    </location>
</feature>
<reference evidence="2" key="1">
    <citation type="journal article" date="2014" name="Front. Microbiol.">
        <title>High frequency of phylogenetically diverse reductive dehalogenase-homologous genes in deep subseafloor sedimentary metagenomes.</title>
        <authorList>
            <person name="Kawai M."/>
            <person name="Futagami T."/>
            <person name="Toyoda A."/>
            <person name="Takaki Y."/>
            <person name="Nishi S."/>
            <person name="Hori S."/>
            <person name="Arai W."/>
            <person name="Tsubouchi T."/>
            <person name="Morono Y."/>
            <person name="Uchiyama I."/>
            <person name="Ito T."/>
            <person name="Fujiyama A."/>
            <person name="Inagaki F."/>
            <person name="Takami H."/>
        </authorList>
    </citation>
    <scope>NUCLEOTIDE SEQUENCE</scope>
    <source>
        <strain evidence="2">Expedition CK06-06</strain>
    </source>
</reference>
<dbReference type="AlphaFoldDB" id="X0Y667"/>
<gene>
    <name evidence="2" type="ORF">S01H1_83085</name>
</gene>
<organism evidence="2">
    <name type="scientific">marine sediment metagenome</name>
    <dbReference type="NCBI Taxonomy" id="412755"/>
    <lineage>
        <taxon>unclassified sequences</taxon>
        <taxon>metagenomes</taxon>
        <taxon>ecological metagenomes</taxon>
    </lineage>
</organism>
<feature type="coiled-coil region" evidence="1">
    <location>
        <begin position="41"/>
        <end position="92"/>
    </location>
</feature>
<sequence>TVPAAAVSLAAAITASPTIAVTADAVAVDDAASGGFWDDFERELTRRQKDKKERLKRKEKAKKLADKLHRELALAERAIEDEAERKAELARINRLVANSQQRIIALGSERLNMVMAEALERQTFSTMERLERSLIQVREEEQFLLMATQILVNQ</sequence>
<proteinExistence type="predicted"/>
<name>X0Y667_9ZZZZ</name>
<dbReference type="EMBL" id="BARS01056412">
    <property type="protein sequence ID" value="GAG42792.1"/>
    <property type="molecule type" value="Genomic_DNA"/>
</dbReference>
<comment type="caution">
    <text evidence="2">The sequence shown here is derived from an EMBL/GenBank/DDBJ whole genome shotgun (WGS) entry which is preliminary data.</text>
</comment>
<evidence type="ECO:0000256" key="1">
    <source>
        <dbReference type="SAM" id="Coils"/>
    </source>
</evidence>
<protein>
    <submittedName>
        <fullName evidence="2">Uncharacterized protein</fullName>
    </submittedName>
</protein>
<accession>X0Y667</accession>
<evidence type="ECO:0000313" key="2">
    <source>
        <dbReference type="EMBL" id="GAG42792.1"/>
    </source>
</evidence>
<keyword evidence="1" id="KW-0175">Coiled coil</keyword>